<sequence length="435" mass="45885">MIVFSIKELRRLLHDPVIVGGVHDSETKTSLIRMICPKTAAVKLFKAIAAVKAKIKVVLDKKALSISNEKKMRADWLLNTGLELPDEVPYYLDVRFSEEEDAPIVTVPSCCVWSSRGLNVQPATGKTNIGQKPKLLSQQKITSKPAPGPALKRRAPVQGGAQDTAPASREESNLDQLLESACVSESRQDAAAASAAPKLSAKPTFAKRKRPAYALPATAPLTQPAKLLKADAAPKQTTKAPPVKTTRPLAKRSTVAASAPMPDKPAPPAPRIKAKQPAAACADGAHTAAPCAIRTAQQGNADEAGAAAAAAKAPRNRTKAADLDVAAVEAKVRAKHAEQQLEKLSIPEIKCFLKVKKLPVGGKKGDLLERLVKPGSPLNKAFFGKAREVIPFSSALRGTALCMGGSGFAGADISSAVRGLISGRGVCDFTLQEMH</sequence>
<gene>
    <name evidence="2" type="ORF">COCSUDRAFT_59085</name>
</gene>
<name>I0Z7E0_COCSC</name>
<dbReference type="SUPFAM" id="SSF68906">
    <property type="entry name" value="SAP domain"/>
    <property type="match status" value="1"/>
</dbReference>
<evidence type="ECO:0000313" key="2">
    <source>
        <dbReference type="EMBL" id="EIE26559.1"/>
    </source>
</evidence>
<feature type="compositionally biased region" description="Polar residues" evidence="1">
    <location>
        <begin position="122"/>
        <end position="142"/>
    </location>
</feature>
<protein>
    <recommendedName>
        <fullName evidence="4">SAP domain-containing protein</fullName>
    </recommendedName>
</protein>
<dbReference type="Proteomes" id="UP000007264">
    <property type="component" value="Unassembled WGS sequence"/>
</dbReference>
<dbReference type="Gene3D" id="1.10.720.30">
    <property type="entry name" value="SAP domain"/>
    <property type="match status" value="1"/>
</dbReference>
<reference evidence="2 3" key="1">
    <citation type="journal article" date="2012" name="Genome Biol.">
        <title>The genome of the polar eukaryotic microalga coccomyxa subellipsoidea reveals traits of cold adaptation.</title>
        <authorList>
            <person name="Blanc G."/>
            <person name="Agarkova I."/>
            <person name="Grimwood J."/>
            <person name="Kuo A."/>
            <person name="Brueggeman A."/>
            <person name="Dunigan D."/>
            <person name="Gurnon J."/>
            <person name="Ladunga I."/>
            <person name="Lindquist E."/>
            <person name="Lucas S."/>
            <person name="Pangilinan J."/>
            <person name="Proschold T."/>
            <person name="Salamov A."/>
            <person name="Schmutz J."/>
            <person name="Weeks D."/>
            <person name="Yamada T."/>
            <person name="Claverie J.M."/>
            <person name="Grigoriev I."/>
            <person name="Van Etten J."/>
            <person name="Lomsadze A."/>
            <person name="Borodovsky M."/>
        </authorList>
    </citation>
    <scope>NUCLEOTIDE SEQUENCE [LARGE SCALE GENOMIC DNA]</scope>
    <source>
        <strain evidence="2 3">C-169</strain>
    </source>
</reference>
<evidence type="ECO:0000256" key="1">
    <source>
        <dbReference type="SAM" id="MobiDB-lite"/>
    </source>
</evidence>
<feature type="region of interest" description="Disordered" evidence="1">
    <location>
        <begin position="231"/>
        <end position="271"/>
    </location>
</feature>
<comment type="caution">
    <text evidence="2">The sequence shown here is derived from an EMBL/GenBank/DDBJ whole genome shotgun (WGS) entry which is preliminary data.</text>
</comment>
<dbReference type="GeneID" id="17044569"/>
<proteinExistence type="predicted"/>
<dbReference type="RefSeq" id="XP_005651103.1">
    <property type="nucleotide sequence ID" value="XM_005651046.1"/>
</dbReference>
<dbReference type="AlphaFoldDB" id="I0Z7E0"/>
<dbReference type="EMBL" id="AGSI01000002">
    <property type="protein sequence ID" value="EIE26559.1"/>
    <property type="molecule type" value="Genomic_DNA"/>
</dbReference>
<keyword evidence="3" id="KW-1185">Reference proteome</keyword>
<feature type="region of interest" description="Disordered" evidence="1">
    <location>
        <begin position="122"/>
        <end position="173"/>
    </location>
</feature>
<evidence type="ECO:0000313" key="3">
    <source>
        <dbReference type="Proteomes" id="UP000007264"/>
    </source>
</evidence>
<organism evidence="2 3">
    <name type="scientific">Coccomyxa subellipsoidea (strain C-169)</name>
    <name type="common">Green microalga</name>
    <dbReference type="NCBI Taxonomy" id="574566"/>
    <lineage>
        <taxon>Eukaryota</taxon>
        <taxon>Viridiplantae</taxon>
        <taxon>Chlorophyta</taxon>
        <taxon>core chlorophytes</taxon>
        <taxon>Trebouxiophyceae</taxon>
        <taxon>Trebouxiophyceae incertae sedis</taxon>
        <taxon>Coccomyxaceae</taxon>
        <taxon>Coccomyxa</taxon>
        <taxon>Coccomyxa subellipsoidea</taxon>
    </lineage>
</organism>
<dbReference type="InterPro" id="IPR036361">
    <property type="entry name" value="SAP_dom_sf"/>
</dbReference>
<dbReference type="KEGG" id="csl:COCSUDRAFT_59085"/>
<accession>I0Z7E0</accession>
<evidence type="ECO:0008006" key="4">
    <source>
        <dbReference type="Google" id="ProtNLM"/>
    </source>
</evidence>